<proteinExistence type="predicted"/>
<evidence type="ECO:0000313" key="1">
    <source>
        <dbReference type="EMBL" id="JAH96471.1"/>
    </source>
</evidence>
<reference evidence="1" key="2">
    <citation type="journal article" date="2015" name="Fish Shellfish Immunol.">
        <title>Early steps in the European eel (Anguilla anguilla)-Vibrio vulnificus interaction in the gills: Role of the RtxA13 toxin.</title>
        <authorList>
            <person name="Callol A."/>
            <person name="Pajuelo D."/>
            <person name="Ebbesson L."/>
            <person name="Teles M."/>
            <person name="MacKenzie S."/>
            <person name="Amaro C."/>
        </authorList>
    </citation>
    <scope>NUCLEOTIDE SEQUENCE</scope>
</reference>
<reference evidence="1" key="1">
    <citation type="submission" date="2014-11" db="EMBL/GenBank/DDBJ databases">
        <authorList>
            <person name="Amaro Gonzalez C."/>
        </authorList>
    </citation>
    <scope>NUCLEOTIDE SEQUENCE</scope>
</reference>
<dbReference type="AlphaFoldDB" id="A0A0E9X1Z1"/>
<organism evidence="1">
    <name type="scientific">Anguilla anguilla</name>
    <name type="common">European freshwater eel</name>
    <name type="synonym">Muraena anguilla</name>
    <dbReference type="NCBI Taxonomy" id="7936"/>
    <lineage>
        <taxon>Eukaryota</taxon>
        <taxon>Metazoa</taxon>
        <taxon>Chordata</taxon>
        <taxon>Craniata</taxon>
        <taxon>Vertebrata</taxon>
        <taxon>Euteleostomi</taxon>
        <taxon>Actinopterygii</taxon>
        <taxon>Neopterygii</taxon>
        <taxon>Teleostei</taxon>
        <taxon>Anguilliformes</taxon>
        <taxon>Anguillidae</taxon>
        <taxon>Anguilla</taxon>
    </lineage>
</organism>
<sequence length="58" mass="6750">MAIFCRHSTREHKQLIGQKLHGQNIGPFQWINIPYNISHTFGSLRSNVRHTCKLMTDS</sequence>
<accession>A0A0E9X1Z1</accession>
<name>A0A0E9X1Z1_ANGAN</name>
<protein>
    <submittedName>
        <fullName evidence="1">Uncharacterized protein</fullName>
    </submittedName>
</protein>
<dbReference type="EMBL" id="GBXM01012106">
    <property type="protein sequence ID" value="JAH96471.1"/>
    <property type="molecule type" value="Transcribed_RNA"/>
</dbReference>